<organism evidence="6 7">
    <name type="scientific">Tribonema minus</name>
    <dbReference type="NCBI Taxonomy" id="303371"/>
    <lineage>
        <taxon>Eukaryota</taxon>
        <taxon>Sar</taxon>
        <taxon>Stramenopiles</taxon>
        <taxon>Ochrophyta</taxon>
        <taxon>PX clade</taxon>
        <taxon>Xanthophyceae</taxon>
        <taxon>Tribonematales</taxon>
        <taxon>Tribonemataceae</taxon>
        <taxon>Tribonema</taxon>
    </lineage>
</organism>
<proteinExistence type="inferred from homology"/>
<dbReference type="SUPFAM" id="SSF53067">
    <property type="entry name" value="Actin-like ATPase domain"/>
    <property type="match status" value="2"/>
</dbReference>
<dbReference type="InterPro" id="IPR013126">
    <property type="entry name" value="Hsp_70_fam"/>
</dbReference>
<dbReference type="FunFam" id="3.90.640.10:FF:000010">
    <property type="entry name" value="heat shock 70 kDa protein 14"/>
    <property type="match status" value="1"/>
</dbReference>
<dbReference type="Gene3D" id="2.60.34.10">
    <property type="entry name" value="Substrate Binding Domain Of DNAk, Chain A, domain 1"/>
    <property type="match status" value="1"/>
</dbReference>
<dbReference type="Gene3D" id="3.90.640.10">
    <property type="entry name" value="Actin, Chain A, domain 4"/>
    <property type="match status" value="1"/>
</dbReference>
<evidence type="ECO:0000256" key="4">
    <source>
        <dbReference type="RuleBase" id="RU003322"/>
    </source>
</evidence>
<dbReference type="InterPro" id="IPR018181">
    <property type="entry name" value="Heat_shock_70_CS"/>
</dbReference>
<dbReference type="Proteomes" id="UP000664859">
    <property type="component" value="Unassembled WGS sequence"/>
</dbReference>
<dbReference type="OrthoDB" id="2401965at2759"/>
<evidence type="ECO:0000256" key="5">
    <source>
        <dbReference type="SAM" id="MobiDB-lite"/>
    </source>
</evidence>
<dbReference type="Gene3D" id="3.30.420.40">
    <property type="match status" value="3"/>
</dbReference>
<accession>A0A835ZI26</accession>
<dbReference type="FunFam" id="3.30.30.30:FF:000005">
    <property type="entry name" value="Heat shock protein ssb1"/>
    <property type="match status" value="1"/>
</dbReference>
<keyword evidence="3 4" id="KW-0067">ATP-binding</keyword>
<dbReference type="InterPro" id="IPR029047">
    <property type="entry name" value="HSP70_peptide-bd_sf"/>
</dbReference>
<name>A0A835ZI26_9STRA</name>
<comment type="caution">
    <text evidence="6">The sequence shown here is derived from an EMBL/GenBank/DDBJ whole genome shotgun (WGS) entry which is preliminary data.</text>
</comment>
<comment type="similarity">
    <text evidence="1 4">Belongs to the heat shock protein 70 family.</text>
</comment>
<protein>
    <submittedName>
        <fullName evidence="6">Hsp70 protein-domain-containing protein</fullName>
    </submittedName>
</protein>
<evidence type="ECO:0000256" key="3">
    <source>
        <dbReference type="ARBA" id="ARBA00022840"/>
    </source>
</evidence>
<dbReference type="PROSITE" id="PS00297">
    <property type="entry name" value="HSP70_1"/>
    <property type="match status" value="1"/>
</dbReference>
<reference evidence="6" key="1">
    <citation type="submission" date="2021-02" db="EMBL/GenBank/DDBJ databases">
        <title>First Annotated Genome of the Yellow-green Alga Tribonema minus.</title>
        <authorList>
            <person name="Mahan K.M."/>
        </authorList>
    </citation>
    <scope>NUCLEOTIDE SEQUENCE</scope>
    <source>
        <strain evidence="6">UTEX B ZZ1240</strain>
    </source>
</reference>
<feature type="region of interest" description="Disordered" evidence="5">
    <location>
        <begin position="36"/>
        <end position="63"/>
    </location>
</feature>
<evidence type="ECO:0000313" key="6">
    <source>
        <dbReference type="EMBL" id="KAG5191044.1"/>
    </source>
</evidence>
<feature type="compositionally biased region" description="Low complexity" evidence="5">
    <location>
        <begin position="36"/>
        <end position="56"/>
    </location>
</feature>
<dbReference type="InterPro" id="IPR043129">
    <property type="entry name" value="ATPase_NBD"/>
</dbReference>
<dbReference type="PROSITE" id="PS01036">
    <property type="entry name" value="HSP70_3"/>
    <property type="match status" value="1"/>
</dbReference>
<evidence type="ECO:0000256" key="2">
    <source>
        <dbReference type="ARBA" id="ARBA00022741"/>
    </source>
</evidence>
<sequence length="695" mass="72563">MLTHHSDTLATVTRPPLALPLAADTALADARAARMDPMGARTSAPAAAAGTETEPAAGGGGGGAPAAAAAAAAAMDTGGSSSGAGAGGGSGMAYIGIDLGTTCCVVGAWVETGVDKGEVRILENEEGYLTTPSCVVFSDDDILVGDNARAQAAAFPASTVVGAKRLLGRGFADPDVQALLHAHQWPIAVVEGPLGQARRYVCLLRGRRCADADAQALLHAHQWPFAVVEGPLGQAMIRVEVRGQPKDYSPEEISGMILGRLKRLAEEALGTSIGGAVITVPAHFTSAQREGTKTAAAMAGLNLLRLMDEPTAACIAYGVLTGVNRMKLSTERNILVVDIGGGTTGITIASVGGGFNVLPPPLAHAVCAHAEYDVLSTAGDTMLGGEDFDARLLLHCVAAFERQTAYGVDVRSNPRALRRLRSACERAKIALSGGDVAAVAVEGLVAGVDFNIAIAREQFEDMCMDLFKRCIDLVMQAMADAKMQPQQVHEVVLMGGSSRVPRLREMVAALFVPAGATISTAVNPDEGEAMGATGTLKLKLVRSPFSGGSIAIADHVCCHVRRAVLIYAAMLGGKMSPDLEDLLLLNVTPFSLGLETAGGLTHVMLNRNTKVPARRVQLFTTCCKDQTSALLQVVEGEARRVCDARLLGRVRLPLPPAPARAARVEVVFDVNTDRELRMRALDVTQWAKQACPRKA</sequence>
<keyword evidence="2 4" id="KW-0547">Nucleotide-binding</keyword>
<dbReference type="Pfam" id="PF00012">
    <property type="entry name" value="HSP70"/>
    <property type="match status" value="3"/>
</dbReference>
<dbReference type="PANTHER" id="PTHR19375">
    <property type="entry name" value="HEAT SHOCK PROTEIN 70KDA"/>
    <property type="match status" value="1"/>
</dbReference>
<keyword evidence="7" id="KW-1185">Reference proteome</keyword>
<dbReference type="Gene3D" id="3.30.30.30">
    <property type="match status" value="1"/>
</dbReference>
<dbReference type="GO" id="GO:0005524">
    <property type="term" value="F:ATP binding"/>
    <property type="evidence" value="ECO:0007669"/>
    <property type="project" value="UniProtKB-KW"/>
</dbReference>
<evidence type="ECO:0000256" key="1">
    <source>
        <dbReference type="ARBA" id="ARBA00007381"/>
    </source>
</evidence>
<dbReference type="CDD" id="cd24028">
    <property type="entry name" value="ASKHA_NBD_HSP70_HSPA1-like"/>
    <property type="match status" value="1"/>
</dbReference>
<dbReference type="GO" id="GO:0140662">
    <property type="term" value="F:ATP-dependent protein folding chaperone"/>
    <property type="evidence" value="ECO:0007669"/>
    <property type="project" value="InterPro"/>
</dbReference>
<gene>
    <name evidence="6" type="ORF">JKP88DRAFT_297075</name>
</gene>
<evidence type="ECO:0000313" key="7">
    <source>
        <dbReference type="Proteomes" id="UP000664859"/>
    </source>
</evidence>
<dbReference type="AlphaFoldDB" id="A0A835ZI26"/>
<dbReference type="EMBL" id="JAFCMP010000024">
    <property type="protein sequence ID" value="KAG5191044.1"/>
    <property type="molecule type" value="Genomic_DNA"/>
</dbReference>
<dbReference type="SUPFAM" id="SSF100920">
    <property type="entry name" value="Heat shock protein 70kD (HSP70), peptide-binding domain"/>
    <property type="match status" value="1"/>
</dbReference>